<dbReference type="OrthoDB" id="1696886at2"/>
<reference evidence="1 2" key="1">
    <citation type="submission" date="2016-11" db="EMBL/GenBank/DDBJ databases">
        <authorList>
            <person name="Jaros S."/>
            <person name="Januszkiewicz K."/>
            <person name="Wedrychowicz H."/>
        </authorList>
    </citation>
    <scope>NUCLEOTIDE SEQUENCE [LARGE SCALE GENOMIC DNA]</scope>
    <source>
        <strain evidence="1 2">DSM 21120</strain>
    </source>
</reference>
<dbReference type="SUPFAM" id="SSF55186">
    <property type="entry name" value="ThrRS/AlaRS common domain"/>
    <property type="match status" value="1"/>
</dbReference>
<gene>
    <name evidence="1" type="ORF">SAMN02745245_00955</name>
</gene>
<dbReference type="GO" id="GO:0000166">
    <property type="term" value="F:nucleotide binding"/>
    <property type="evidence" value="ECO:0007669"/>
    <property type="project" value="InterPro"/>
</dbReference>
<dbReference type="RefSeq" id="WP_073184242.1">
    <property type="nucleotide sequence ID" value="NZ_FQXI01000005.1"/>
</dbReference>
<dbReference type="STRING" id="1120995.SAMN02745245_00955"/>
<dbReference type="EMBL" id="FQXI01000005">
    <property type="protein sequence ID" value="SHH27113.1"/>
    <property type="molecule type" value="Genomic_DNA"/>
</dbReference>
<proteinExistence type="predicted"/>
<name>A0A1M5RMI5_9FIRM</name>
<organism evidence="1 2">
    <name type="scientific">Anaerosphaera aminiphila DSM 21120</name>
    <dbReference type="NCBI Taxonomy" id="1120995"/>
    <lineage>
        <taxon>Bacteria</taxon>
        <taxon>Bacillati</taxon>
        <taxon>Bacillota</taxon>
        <taxon>Tissierellia</taxon>
        <taxon>Tissierellales</taxon>
        <taxon>Peptoniphilaceae</taxon>
        <taxon>Anaerosphaera</taxon>
    </lineage>
</organism>
<dbReference type="InterPro" id="IPR018163">
    <property type="entry name" value="Thr/Ala-tRNA-synth_IIc_edit"/>
</dbReference>
<evidence type="ECO:0000313" key="1">
    <source>
        <dbReference type="EMBL" id="SHH27113.1"/>
    </source>
</evidence>
<protein>
    <submittedName>
        <fullName evidence="1">Uncharacterized protein</fullName>
    </submittedName>
</protein>
<keyword evidence="2" id="KW-1185">Reference proteome</keyword>
<sequence length="240" mass="27692">MNKRYIKFPYESIHSTIAVNTKDINGIKYVKPEESIIFFGTENIAGDEYKINSQKPHTLKIGEDTYYQSNTDEIKEQINFQKRLDIMQQNFGNALLRLSILKSTNLKVKNYKISHGENKIYLSYDDIVDISLVDKLEEFSNYIINANLLITNSHIDNEISIKNLGKINYVGPCLNRTGEIGLIKITSITKERGYVVVNLLAGNRAFKDYKNKFNLISELKHIFDTKDENQLLNKIKGMKK</sequence>
<accession>A0A1M5RMI5</accession>
<dbReference type="Proteomes" id="UP000184032">
    <property type="component" value="Unassembled WGS sequence"/>
</dbReference>
<dbReference type="AlphaFoldDB" id="A0A1M5RMI5"/>
<evidence type="ECO:0000313" key="2">
    <source>
        <dbReference type="Proteomes" id="UP000184032"/>
    </source>
</evidence>